<dbReference type="InterPro" id="IPR041796">
    <property type="entry name" value="Mre11_N"/>
</dbReference>
<proteinExistence type="inferred from homology"/>
<dbReference type="GO" id="GO:0008408">
    <property type="term" value="F:3'-5' exonuclease activity"/>
    <property type="evidence" value="ECO:0007669"/>
    <property type="project" value="InterPro"/>
</dbReference>
<comment type="function">
    <text evidence="7">SbcCD cleaves DNA hairpin structures. These structures can inhibit DNA replication and are intermediates in certain DNA recombination reactions. The complex acts as a 3'-&gt;5' double strand exonuclease that can open hairpins. It also has a 5' single-strand endonuclease activity.</text>
</comment>
<keyword evidence="7" id="KW-0233">DNA recombination</keyword>
<evidence type="ECO:0000256" key="5">
    <source>
        <dbReference type="ARBA" id="ARBA00022801"/>
    </source>
</evidence>
<dbReference type="GO" id="GO:0006310">
    <property type="term" value="P:DNA recombination"/>
    <property type="evidence" value="ECO:0007669"/>
    <property type="project" value="UniProtKB-KW"/>
</dbReference>
<evidence type="ECO:0000256" key="4">
    <source>
        <dbReference type="ARBA" id="ARBA00022722"/>
    </source>
</evidence>
<dbReference type="Pfam" id="PF00149">
    <property type="entry name" value="Metallophos"/>
    <property type="match status" value="1"/>
</dbReference>
<dbReference type="GO" id="GO:0006260">
    <property type="term" value="P:DNA replication"/>
    <property type="evidence" value="ECO:0007669"/>
    <property type="project" value="UniProtKB-KW"/>
</dbReference>
<keyword evidence="7" id="KW-0255">Endonuclease</keyword>
<evidence type="ECO:0000259" key="8">
    <source>
        <dbReference type="Pfam" id="PF00149"/>
    </source>
</evidence>
<dbReference type="Pfam" id="PF12320">
    <property type="entry name" value="SbcD_C"/>
    <property type="match status" value="1"/>
</dbReference>
<dbReference type="RefSeq" id="WP_125137789.1">
    <property type="nucleotide sequence ID" value="NZ_LR130778.1"/>
</dbReference>
<gene>
    <name evidence="7 10" type="primary">sbcD</name>
    <name evidence="10" type="ORF">PATL70BA_2789</name>
</gene>
<dbReference type="InterPro" id="IPR050535">
    <property type="entry name" value="DNA_Repair-Maintenance_Comp"/>
</dbReference>
<organism evidence="10 11">
    <name type="scientific">Petrocella atlantisensis</name>
    <dbReference type="NCBI Taxonomy" id="2173034"/>
    <lineage>
        <taxon>Bacteria</taxon>
        <taxon>Bacillati</taxon>
        <taxon>Bacillota</taxon>
        <taxon>Clostridia</taxon>
        <taxon>Lachnospirales</taxon>
        <taxon>Vallitaleaceae</taxon>
        <taxon>Petrocella</taxon>
    </lineage>
</organism>
<dbReference type="CDD" id="cd00840">
    <property type="entry name" value="MPP_Mre11_N"/>
    <property type="match status" value="1"/>
</dbReference>
<dbReference type="KEGG" id="cbar:PATL70BA_2789"/>
<evidence type="ECO:0000256" key="7">
    <source>
        <dbReference type="RuleBase" id="RU363069"/>
    </source>
</evidence>
<dbReference type="OrthoDB" id="9773856at2"/>
<feature type="domain" description="Nuclease SbcCD subunit D C-terminal" evidence="9">
    <location>
        <begin position="270"/>
        <end position="361"/>
    </location>
</feature>
<dbReference type="NCBIfam" id="TIGR00619">
    <property type="entry name" value="sbcd"/>
    <property type="match status" value="1"/>
</dbReference>
<evidence type="ECO:0000313" key="10">
    <source>
        <dbReference type="EMBL" id="VDN48693.1"/>
    </source>
</evidence>
<name>A0A3P7PF37_9FIRM</name>
<dbReference type="InterPro" id="IPR004843">
    <property type="entry name" value="Calcineurin-like_PHP"/>
</dbReference>
<keyword evidence="7" id="KW-0235">DNA replication</keyword>
<dbReference type="Proteomes" id="UP000279029">
    <property type="component" value="Chromosome"/>
</dbReference>
<dbReference type="SUPFAM" id="SSF56300">
    <property type="entry name" value="Metallo-dependent phosphatases"/>
    <property type="match status" value="1"/>
</dbReference>
<dbReference type="InterPro" id="IPR026843">
    <property type="entry name" value="SbcD_C"/>
</dbReference>
<dbReference type="InterPro" id="IPR029052">
    <property type="entry name" value="Metallo-depent_PP-like"/>
</dbReference>
<feature type="domain" description="Calcineurin-like phosphoesterase" evidence="8">
    <location>
        <begin position="1"/>
        <end position="221"/>
    </location>
</feature>
<keyword evidence="5 7" id="KW-0378">Hydrolase</keyword>
<evidence type="ECO:0000256" key="6">
    <source>
        <dbReference type="ARBA" id="ARBA00022839"/>
    </source>
</evidence>
<protein>
    <recommendedName>
        <fullName evidence="3 7">Nuclease SbcCD subunit D</fullName>
    </recommendedName>
</protein>
<dbReference type="PANTHER" id="PTHR30337:SF0">
    <property type="entry name" value="NUCLEASE SBCCD SUBUNIT D"/>
    <property type="match status" value="1"/>
</dbReference>
<reference evidence="10 11" key="1">
    <citation type="submission" date="2018-09" db="EMBL/GenBank/DDBJ databases">
        <authorList>
            <person name="Postec A."/>
        </authorList>
    </citation>
    <scope>NUCLEOTIDE SEQUENCE [LARGE SCALE GENOMIC DNA]</scope>
    <source>
        <strain evidence="10">70B-A</strain>
    </source>
</reference>
<dbReference type="AlphaFoldDB" id="A0A3P7PF37"/>
<dbReference type="EMBL" id="LR130778">
    <property type="protein sequence ID" value="VDN48693.1"/>
    <property type="molecule type" value="Genomic_DNA"/>
</dbReference>
<comment type="subunit">
    <text evidence="2 7">Heterodimer of SbcC and SbcD.</text>
</comment>
<evidence type="ECO:0000259" key="9">
    <source>
        <dbReference type="Pfam" id="PF12320"/>
    </source>
</evidence>
<dbReference type="Gene3D" id="3.60.21.10">
    <property type="match status" value="1"/>
</dbReference>
<keyword evidence="11" id="KW-1185">Reference proteome</keyword>
<accession>A0A3P7PF37</accession>
<dbReference type="InterPro" id="IPR004593">
    <property type="entry name" value="SbcD"/>
</dbReference>
<evidence type="ECO:0000313" key="11">
    <source>
        <dbReference type="Proteomes" id="UP000279029"/>
    </source>
</evidence>
<keyword evidence="4 7" id="KW-0540">Nuclease</keyword>
<evidence type="ECO:0000256" key="1">
    <source>
        <dbReference type="ARBA" id="ARBA00010555"/>
    </source>
</evidence>
<evidence type="ECO:0000256" key="3">
    <source>
        <dbReference type="ARBA" id="ARBA00013365"/>
    </source>
</evidence>
<sequence>MKILHTGDWHIGKLVHGIHMTEDQKYLLDQLMDLIIQEKPDVMIVAGDIYDRSIPPVEAVEVLDSFLSEAVLTHKLKIIAIAGNHDSSNRVGFASRLLMDQGLHIHGNIRKVIVPIVIEDENGPVYFYPIPYGEPAIIREIYDDESIKDHETAMKRIISDIQANKPANGRHICIAHGFVMGAMEAETSESERPLSIGGSEYVDVRYFEGFDYVALGHLHKPQKVKHEHIRYAGSLLKYSFSEANQKKSMTMVDMDGSGSVTIKQISLNPLKDMRIIKGKLENLMDPKIYAGTNTKDYIMAILTDRGEIMDAIGKLRSIYPNILKIEREVFEREAGMMQTSAGHAFAKKSILELFGEFYENVSAEAFTDEKRDVIAGVMNALEQEGRAL</sequence>
<dbReference type="GO" id="GO:0004519">
    <property type="term" value="F:endonuclease activity"/>
    <property type="evidence" value="ECO:0007669"/>
    <property type="project" value="UniProtKB-KW"/>
</dbReference>
<comment type="similarity">
    <text evidence="1 7">Belongs to the SbcD family.</text>
</comment>
<evidence type="ECO:0000256" key="2">
    <source>
        <dbReference type="ARBA" id="ARBA00011322"/>
    </source>
</evidence>
<keyword evidence="6 7" id="KW-0269">Exonuclease</keyword>
<dbReference type="PANTHER" id="PTHR30337">
    <property type="entry name" value="COMPONENT OF ATP-DEPENDENT DSDNA EXONUCLEASE"/>
    <property type="match status" value="1"/>
</dbReference>